<evidence type="ECO:0000256" key="2">
    <source>
        <dbReference type="ARBA" id="ARBA00022741"/>
    </source>
</evidence>
<name>A0A8J6N213_9DELT</name>
<dbReference type="SUPFAM" id="SSF52210">
    <property type="entry name" value="Succinyl-CoA synthetase domains"/>
    <property type="match status" value="2"/>
</dbReference>
<dbReference type="AlphaFoldDB" id="A0A8J6N213"/>
<evidence type="ECO:0000256" key="1">
    <source>
        <dbReference type="ARBA" id="ARBA00022598"/>
    </source>
</evidence>
<feature type="domain" description="Succinyl-CoA synthetase-like flavodoxin" evidence="4">
    <location>
        <begin position="1"/>
        <end position="113"/>
    </location>
</feature>
<dbReference type="PANTHER" id="PTHR43334:SF1">
    <property type="entry name" value="3-HYDROXYPROPIONATE--COA LIGASE [ADP-FORMING]"/>
    <property type="match status" value="1"/>
</dbReference>
<dbReference type="Proteomes" id="UP000650524">
    <property type="component" value="Unassembled WGS sequence"/>
</dbReference>
<organism evidence="5 6">
    <name type="scientific">Candidatus Desulfacyla euxinica</name>
    <dbReference type="NCBI Taxonomy" id="2841693"/>
    <lineage>
        <taxon>Bacteria</taxon>
        <taxon>Deltaproteobacteria</taxon>
        <taxon>Candidatus Desulfacyla</taxon>
    </lineage>
</organism>
<accession>A0A8J6N213</accession>
<dbReference type="InterPro" id="IPR016102">
    <property type="entry name" value="Succinyl-CoA_synth-like"/>
</dbReference>
<keyword evidence="2" id="KW-0547">Nucleotide-binding</keyword>
<dbReference type="GO" id="GO:0005524">
    <property type="term" value="F:ATP binding"/>
    <property type="evidence" value="ECO:0007669"/>
    <property type="project" value="UniProtKB-KW"/>
</dbReference>
<keyword evidence="1" id="KW-0436">Ligase</keyword>
<dbReference type="GO" id="GO:0016874">
    <property type="term" value="F:ligase activity"/>
    <property type="evidence" value="ECO:0007669"/>
    <property type="project" value="UniProtKB-KW"/>
</dbReference>
<dbReference type="InterPro" id="IPR051538">
    <property type="entry name" value="Acyl-CoA_Synth/Transferase"/>
</dbReference>
<evidence type="ECO:0000259" key="4">
    <source>
        <dbReference type="Pfam" id="PF13607"/>
    </source>
</evidence>
<comment type="caution">
    <text evidence="5">The sequence shown here is derived from an EMBL/GenBank/DDBJ whole genome shotgun (WGS) entry which is preliminary data.</text>
</comment>
<dbReference type="Gene3D" id="3.40.50.261">
    <property type="entry name" value="Succinyl-CoA synthetase domains"/>
    <property type="match status" value="2"/>
</dbReference>
<reference evidence="5 6" key="1">
    <citation type="submission" date="2020-08" db="EMBL/GenBank/DDBJ databases">
        <title>Bridging the membrane lipid divide: bacteria of the FCB group superphylum have the potential to synthesize archaeal ether lipids.</title>
        <authorList>
            <person name="Villanueva L."/>
            <person name="Von Meijenfeldt F.A.B."/>
            <person name="Westbye A.B."/>
            <person name="Yadav S."/>
            <person name="Hopmans E.C."/>
            <person name="Dutilh B.E."/>
            <person name="Sinninghe Damste J.S."/>
        </authorList>
    </citation>
    <scope>NUCLEOTIDE SEQUENCE [LARGE SCALE GENOMIC DNA]</scope>
    <source>
        <strain evidence="5">NIOZ-UU27</strain>
    </source>
</reference>
<feature type="non-terminal residue" evidence="5">
    <location>
        <position position="1"/>
    </location>
</feature>
<evidence type="ECO:0000313" key="6">
    <source>
        <dbReference type="Proteomes" id="UP000650524"/>
    </source>
</evidence>
<dbReference type="PANTHER" id="PTHR43334">
    <property type="entry name" value="ACETATE--COA LIGASE [ADP-FORMING]"/>
    <property type="match status" value="1"/>
</dbReference>
<proteinExistence type="predicted"/>
<evidence type="ECO:0000313" key="5">
    <source>
        <dbReference type="EMBL" id="MBC8178443.1"/>
    </source>
</evidence>
<protein>
    <recommendedName>
        <fullName evidence="4">Succinyl-CoA synthetase-like flavodoxin domain-containing protein</fullName>
    </recommendedName>
</protein>
<dbReference type="InterPro" id="IPR032875">
    <property type="entry name" value="Succ_CoA_lig_flav_dom"/>
</dbReference>
<sequence length="308" mass="33483">GIGLSKVISFGNGCDLDATDLLEYLAEDQETGYIAAYLEGIRNGRRFLDILRRVTLKKPVVIWKGGLTPLGGRAALGHTGSMGGETRVWNGALAQAGAASVQGLDEMLDTLVALKYLKNPGPRIALLGGGGAIGVYSSDLAQQWGLQIPTFSHDTQKRLRRFFPTPGNSMANPLDTGSPGLPAETIKALAEEILTREPVDVLIIIMLLRTLEIEVPAYYTMNGVEPPPVGSYLRGLVDPLAALKRETGKDVVMVFENRAHLLEEVEVEAMSRSARKKFQDEGIPVYLSVERALRGIYHALTSKKFQCH</sequence>
<dbReference type="EMBL" id="JACNJD010000280">
    <property type="protein sequence ID" value="MBC8178443.1"/>
    <property type="molecule type" value="Genomic_DNA"/>
</dbReference>
<evidence type="ECO:0000256" key="3">
    <source>
        <dbReference type="ARBA" id="ARBA00022840"/>
    </source>
</evidence>
<dbReference type="Pfam" id="PF13607">
    <property type="entry name" value="Succ_CoA_lig"/>
    <property type="match status" value="1"/>
</dbReference>
<keyword evidence="3" id="KW-0067">ATP-binding</keyword>
<gene>
    <name evidence="5" type="ORF">H8E19_13640</name>
</gene>